<dbReference type="Proteomes" id="UP001230933">
    <property type="component" value="Chromosome"/>
</dbReference>
<feature type="transmembrane region" description="Helical" evidence="3">
    <location>
        <begin position="30"/>
        <end position="50"/>
    </location>
</feature>
<feature type="region of interest" description="Disordered" evidence="2">
    <location>
        <begin position="450"/>
        <end position="482"/>
    </location>
</feature>
<feature type="transmembrane region" description="Helical" evidence="3">
    <location>
        <begin position="96"/>
        <end position="116"/>
    </location>
</feature>
<dbReference type="InterPro" id="IPR025519">
    <property type="entry name" value="DUF4407"/>
</dbReference>
<accession>A0AAX3ZXK6</accession>
<dbReference type="RefSeq" id="WP_308370881.1">
    <property type="nucleotide sequence ID" value="NZ_CP124545.1"/>
</dbReference>
<gene>
    <name evidence="4" type="ORF">QIE55_31285</name>
</gene>
<feature type="region of interest" description="Disordered" evidence="2">
    <location>
        <begin position="498"/>
        <end position="555"/>
    </location>
</feature>
<keyword evidence="3" id="KW-0472">Membrane</keyword>
<sequence>MTKKYYLARLAGSRVDVLAKLPGSVAKQTAMGSVLLTTAGFAAISAAYALSITGIATGWAAIAGGVVWGLAILNLDRLLVIGLSHEKRIGRSLMLAIPRVVLAIVIGFVISTPLMLKVFESEIETQLNRNILASQEELRTDLKDSTLSSDLADAEAQLARMRALINAGPTADPAANPEVGLVQAEIDKFGATASKQKADADSARTRALAEEEGSAGTGVPGCAALCLEKKRLAEDAERLWQDTLEQMKVKEGEKASIIERLKTTLLEESTKAVADAEKDLPTAEQSVETLRSQVDSAQNGSYALEQANKGIIARLKALNDLSGSDGTASMAHLAVSILFMLVELLPVLFKVMSNAGTRTPYDELVEAFEEEEKRDATEDIDTRKRVAEFRRDAEFEAEQDRINKQQETVLKVNETVVAHQTEVVDDALEQWSRHAKRVSAERLREWERELVGGPPARPDGHSGAESDQSNSRIETSQPAAEQTATMWPLAATGPVVLDKPHASSSIGTASRVGGSYPQSPAPGGVSAGPLPHWMSDTTWANGPAAHLQPPESMQQ</sequence>
<keyword evidence="3" id="KW-1133">Transmembrane helix</keyword>
<reference evidence="4" key="1">
    <citation type="submission" date="2023-08" db="EMBL/GenBank/DDBJ databases">
        <title>Isolation and Characterization of Rhodococcus erythropolis MGMM8.</title>
        <authorList>
            <person name="Diabankana R.G.C."/>
            <person name="Afordoanyi D.M."/>
            <person name="Validov S.Z."/>
        </authorList>
    </citation>
    <scope>NUCLEOTIDE SEQUENCE</scope>
    <source>
        <strain evidence="4">MGMM8</strain>
    </source>
</reference>
<name>A0AAX3ZXK6_RHOER</name>
<evidence type="ECO:0000256" key="1">
    <source>
        <dbReference type="SAM" id="Coils"/>
    </source>
</evidence>
<evidence type="ECO:0000313" key="5">
    <source>
        <dbReference type="Proteomes" id="UP001230933"/>
    </source>
</evidence>
<dbReference type="Pfam" id="PF14362">
    <property type="entry name" value="DUF4407"/>
    <property type="match status" value="1"/>
</dbReference>
<keyword evidence="1" id="KW-0175">Coiled coil</keyword>
<dbReference type="EMBL" id="CP124545">
    <property type="protein sequence ID" value="WMN01783.1"/>
    <property type="molecule type" value="Genomic_DNA"/>
</dbReference>
<feature type="coiled-coil region" evidence="1">
    <location>
        <begin position="266"/>
        <end position="293"/>
    </location>
</feature>
<feature type="compositionally biased region" description="Polar residues" evidence="2">
    <location>
        <begin position="465"/>
        <end position="482"/>
    </location>
</feature>
<evidence type="ECO:0000256" key="2">
    <source>
        <dbReference type="SAM" id="MobiDB-lite"/>
    </source>
</evidence>
<evidence type="ECO:0000256" key="3">
    <source>
        <dbReference type="SAM" id="Phobius"/>
    </source>
</evidence>
<dbReference type="AlphaFoldDB" id="A0AAX3ZXK6"/>
<evidence type="ECO:0000313" key="4">
    <source>
        <dbReference type="EMBL" id="WMN01783.1"/>
    </source>
</evidence>
<protein>
    <submittedName>
        <fullName evidence="4">DUF4407 domain-containing protein</fullName>
    </submittedName>
</protein>
<keyword evidence="3" id="KW-0812">Transmembrane</keyword>
<organism evidence="4 5">
    <name type="scientific">Rhodococcus erythropolis</name>
    <name type="common">Arthrobacter picolinophilus</name>
    <dbReference type="NCBI Taxonomy" id="1833"/>
    <lineage>
        <taxon>Bacteria</taxon>
        <taxon>Bacillati</taxon>
        <taxon>Actinomycetota</taxon>
        <taxon>Actinomycetes</taxon>
        <taxon>Mycobacteriales</taxon>
        <taxon>Nocardiaceae</taxon>
        <taxon>Rhodococcus</taxon>
        <taxon>Rhodococcus erythropolis group</taxon>
    </lineage>
</organism>
<feature type="transmembrane region" description="Helical" evidence="3">
    <location>
        <begin position="56"/>
        <end position="75"/>
    </location>
</feature>
<proteinExistence type="predicted"/>